<dbReference type="OrthoDB" id="4760831at2759"/>
<dbReference type="GO" id="GO:0006508">
    <property type="term" value="P:proteolysis"/>
    <property type="evidence" value="ECO:0007669"/>
    <property type="project" value="InterPro"/>
</dbReference>
<dbReference type="Gene3D" id="3.40.50.1460">
    <property type="match status" value="1"/>
</dbReference>
<name>A0A5N6U7D2_ASPAV</name>
<evidence type="ECO:0000259" key="1">
    <source>
        <dbReference type="Pfam" id="PF00656"/>
    </source>
</evidence>
<dbReference type="GO" id="GO:0004197">
    <property type="term" value="F:cysteine-type endopeptidase activity"/>
    <property type="evidence" value="ECO:0007669"/>
    <property type="project" value="InterPro"/>
</dbReference>
<protein>
    <recommendedName>
        <fullName evidence="1">Peptidase C14 caspase domain-containing protein</fullName>
    </recommendedName>
</protein>
<organism evidence="2 3">
    <name type="scientific">Aspergillus avenaceus</name>
    <dbReference type="NCBI Taxonomy" id="36643"/>
    <lineage>
        <taxon>Eukaryota</taxon>
        <taxon>Fungi</taxon>
        <taxon>Dikarya</taxon>
        <taxon>Ascomycota</taxon>
        <taxon>Pezizomycotina</taxon>
        <taxon>Eurotiomycetes</taxon>
        <taxon>Eurotiomycetidae</taxon>
        <taxon>Eurotiales</taxon>
        <taxon>Aspergillaceae</taxon>
        <taxon>Aspergillus</taxon>
        <taxon>Aspergillus subgen. Circumdati</taxon>
    </lineage>
</organism>
<feature type="domain" description="Peptidase C14 caspase" evidence="1">
    <location>
        <begin position="43"/>
        <end position="156"/>
    </location>
</feature>
<dbReference type="InterPro" id="IPR011600">
    <property type="entry name" value="Pept_C14_caspase"/>
</dbReference>
<proteinExistence type="predicted"/>
<evidence type="ECO:0000313" key="3">
    <source>
        <dbReference type="Proteomes" id="UP000325780"/>
    </source>
</evidence>
<accession>A0A5N6U7D2</accession>
<sequence length="342" mass="38378">MPNHLAPEHFRPLMEKLVVDQHNRSYCHSMSISIRWQDDDTHARDDVANFQSVLRMLGFNPAREYVIPVASKTPGWDLRKELITMFDMVMSSVEGRAIVFIHYAGHGTERSNAFHLTDVASTKAINVNNHIINLVDESSDVPQNIDVVLLFDACYSPVATRNYTSATQIVEILLPVDDSSIVAFSAGETASLTGKLANEIIARKNQGARYVELSELIAFLREQSPVKKPSHRVLVGTNSLRFTIPENETATGYQPPGPATRTVFSLRLVKGLTKEQLGLFVEWVRTLPQEVGLKLDGVYETKSMVLVFCAPWTFWSKMKGYRFVSFISETLTPNLLFLSEGD</sequence>
<dbReference type="AlphaFoldDB" id="A0A5N6U7D2"/>
<keyword evidence="3" id="KW-1185">Reference proteome</keyword>
<dbReference type="Pfam" id="PF00656">
    <property type="entry name" value="Peptidase_C14"/>
    <property type="match status" value="1"/>
</dbReference>
<dbReference type="Proteomes" id="UP000325780">
    <property type="component" value="Unassembled WGS sequence"/>
</dbReference>
<dbReference type="EMBL" id="ML742029">
    <property type="protein sequence ID" value="KAE8154512.1"/>
    <property type="molecule type" value="Genomic_DNA"/>
</dbReference>
<gene>
    <name evidence="2" type="ORF">BDV25DRAFT_135946</name>
</gene>
<reference evidence="2 3" key="1">
    <citation type="submission" date="2019-04" db="EMBL/GenBank/DDBJ databases">
        <title>Friends and foes A comparative genomics study of 23 Aspergillus species from section Flavi.</title>
        <authorList>
            <consortium name="DOE Joint Genome Institute"/>
            <person name="Kjaerbolling I."/>
            <person name="Vesth T."/>
            <person name="Frisvad J.C."/>
            <person name="Nybo J.L."/>
            <person name="Theobald S."/>
            <person name="Kildgaard S."/>
            <person name="Isbrandt T."/>
            <person name="Kuo A."/>
            <person name="Sato A."/>
            <person name="Lyhne E.K."/>
            <person name="Kogle M.E."/>
            <person name="Wiebenga A."/>
            <person name="Kun R.S."/>
            <person name="Lubbers R.J."/>
            <person name="Makela M.R."/>
            <person name="Barry K."/>
            <person name="Chovatia M."/>
            <person name="Clum A."/>
            <person name="Daum C."/>
            <person name="Haridas S."/>
            <person name="He G."/>
            <person name="LaButti K."/>
            <person name="Lipzen A."/>
            <person name="Mondo S."/>
            <person name="Riley R."/>
            <person name="Salamov A."/>
            <person name="Simmons B.A."/>
            <person name="Magnuson J.K."/>
            <person name="Henrissat B."/>
            <person name="Mortensen U.H."/>
            <person name="Larsen T.O."/>
            <person name="Devries R.P."/>
            <person name="Grigoriev I.V."/>
            <person name="Machida M."/>
            <person name="Baker S.E."/>
            <person name="Andersen M.R."/>
        </authorList>
    </citation>
    <scope>NUCLEOTIDE SEQUENCE [LARGE SCALE GENOMIC DNA]</scope>
    <source>
        <strain evidence="2 3">IBT 18842</strain>
    </source>
</reference>
<evidence type="ECO:0000313" key="2">
    <source>
        <dbReference type="EMBL" id="KAE8154512.1"/>
    </source>
</evidence>